<evidence type="ECO:0000313" key="2">
    <source>
        <dbReference type="EMBL" id="AYF28213.1"/>
    </source>
</evidence>
<keyword evidence="1" id="KW-0472">Membrane</keyword>
<reference evidence="2 3" key="1">
    <citation type="submission" date="2017-10" db="EMBL/GenBank/DDBJ databases">
        <title>Integration of genomic and chemical information greatly accelerates assignment of the full stereostructure of myelolactone, a potent inhibitor of myeloma from a marine-derived Micromonospora.</title>
        <authorList>
            <person name="Kim M.C."/>
            <person name="Machado H."/>
            <person name="Jensen P.R."/>
            <person name="Fenical W."/>
        </authorList>
    </citation>
    <scope>NUCLEOTIDE SEQUENCE [LARGE SCALE GENOMIC DNA]</scope>
    <source>
        <strain evidence="2 3">CNY-010</strain>
    </source>
</reference>
<sequence>MVEIPGGDRGVELRIHGVSGASAETIVDHPIVVRVAGDGHAGFYRVREGLGSAGGATAGVVVEAYRWGTLTAGVAVRTASMLVLLPFMLSNLAVWMRSTPVDRCGLLGGLCRLLAGSLTVAFTLALVGVTMNLTGWQCVPYAECREGRPYLSWLVALPIGPRLAVLALVPLLALRVFWAVGKRSAAAFEGFGSAPPRGRFLESTGSLAAAGVWHDEQMTSWLRQIHVGLGAGTVGVSLVVAVSHGRWSAVAVGLLGLAAGLVVLCAVLLTVAVPAGWAGPLRRVVWSLVVVATVSSLGYAVSRREVPVPAGQMPGYEGAVAGLVAAQGLMLVLIAAVTLVRRRARPAGSRALLRGLGTPLVAAMSVTVASAYTATLVFRTADQLDRGRIPDPIRNNPPALGPLEPPVAYWWAALAGLAALLVVSAAIAVTLPVARRRRRAYARRVVEHDYPGAPAEATPRLDAVRSTIARSFVTDELGPTFVAFFVISSVGLATVALDLIGIGPTQLVARLGRRHDMLAVLTAYVTDVGIWVISLLVIGLLILGYRAYRSPETRRLVGVLWDLGTFWPRTVHPFAPPCYAARAVPELARRVTALAAQGPVVISGHSHGSVLAAATVLQLPAEALPHVALLTHGSPLHRIYARLYPVYLGEQALRDLGDRIGWRWRNLWRDTDPIGGPIFADPGLRAHLPPAAGAVDVRLRDPRSVVVETPDTVPPPVERHWHYHTEPEYREAVRELVDDIRAGTPG</sequence>
<name>A0A386WJD1_9ACTN</name>
<feature type="transmembrane region" description="Helical" evidence="1">
    <location>
        <begin position="352"/>
        <end position="378"/>
    </location>
</feature>
<feature type="transmembrane region" description="Helical" evidence="1">
    <location>
        <begin position="284"/>
        <end position="301"/>
    </location>
</feature>
<feature type="transmembrane region" description="Helical" evidence="1">
    <location>
        <begin position="249"/>
        <end position="272"/>
    </location>
</feature>
<evidence type="ECO:0000256" key="1">
    <source>
        <dbReference type="SAM" id="Phobius"/>
    </source>
</evidence>
<dbReference type="InterPro" id="IPR029058">
    <property type="entry name" value="AB_hydrolase_fold"/>
</dbReference>
<evidence type="ECO:0008006" key="4">
    <source>
        <dbReference type="Google" id="ProtNLM"/>
    </source>
</evidence>
<dbReference type="Proteomes" id="UP000267804">
    <property type="component" value="Chromosome"/>
</dbReference>
<evidence type="ECO:0000313" key="3">
    <source>
        <dbReference type="Proteomes" id="UP000267804"/>
    </source>
</evidence>
<feature type="transmembrane region" description="Helical" evidence="1">
    <location>
        <begin position="150"/>
        <end position="174"/>
    </location>
</feature>
<proteinExistence type="predicted"/>
<dbReference type="KEGG" id="mtua:CSH63_12285"/>
<feature type="transmembrane region" description="Helical" evidence="1">
    <location>
        <begin position="523"/>
        <end position="545"/>
    </location>
</feature>
<keyword evidence="1" id="KW-1133">Transmembrane helix</keyword>
<dbReference type="EMBL" id="CP024087">
    <property type="protein sequence ID" value="AYF28213.1"/>
    <property type="molecule type" value="Genomic_DNA"/>
</dbReference>
<feature type="transmembrane region" description="Helical" evidence="1">
    <location>
        <begin position="74"/>
        <end position="94"/>
    </location>
</feature>
<feature type="transmembrane region" description="Helical" evidence="1">
    <location>
        <begin position="225"/>
        <end position="243"/>
    </location>
</feature>
<feature type="transmembrane region" description="Helical" evidence="1">
    <location>
        <begin position="106"/>
        <end position="130"/>
    </location>
</feature>
<feature type="transmembrane region" description="Helical" evidence="1">
    <location>
        <begin position="408"/>
        <end position="434"/>
    </location>
</feature>
<organism evidence="2 3">
    <name type="scientific">Micromonospora tulbaghiae</name>
    <dbReference type="NCBI Taxonomy" id="479978"/>
    <lineage>
        <taxon>Bacteria</taxon>
        <taxon>Bacillati</taxon>
        <taxon>Actinomycetota</taxon>
        <taxon>Actinomycetes</taxon>
        <taxon>Micromonosporales</taxon>
        <taxon>Micromonosporaceae</taxon>
        <taxon>Micromonospora</taxon>
    </lineage>
</organism>
<protein>
    <recommendedName>
        <fullName evidence="4">Integral membrane protein</fullName>
    </recommendedName>
</protein>
<dbReference type="SUPFAM" id="SSF53474">
    <property type="entry name" value="alpha/beta-Hydrolases"/>
    <property type="match status" value="1"/>
</dbReference>
<accession>A0A386WJD1</accession>
<dbReference type="AlphaFoldDB" id="A0A386WJD1"/>
<keyword evidence="1" id="KW-0812">Transmembrane</keyword>
<gene>
    <name evidence="2" type="ORF">CSH63_12285</name>
</gene>
<feature type="transmembrane region" description="Helical" evidence="1">
    <location>
        <begin position="321"/>
        <end position="340"/>
    </location>
</feature>
<feature type="transmembrane region" description="Helical" evidence="1">
    <location>
        <begin position="480"/>
        <end position="503"/>
    </location>
</feature>
<dbReference type="Gene3D" id="3.40.50.1820">
    <property type="entry name" value="alpha/beta hydrolase"/>
    <property type="match status" value="1"/>
</dbReference>